<proteinExistence type="predicted"/>
<feature type="region of interest" description="Disordered" evidence="2">
    <location>
        <begin position="239"/>
        <end position="263"/>
    </location>
</feature>
<evidence type="ECO:0000259" key="3">
    <source>
        <dbReference type="PROSITE" id="PS50238"/>
    </source>
</evidence>
<feature type="compositionally biased region" description="Polar residues" evidence="2">
    <location>
        <begin position="885"/>
        <end position="894"/>
    </location>
</feature>
<feature type="region of interest" description="Disordered" evidence="2">
    <location>
        <begin position="831"/>
        <end position="904"/>
    </location>
</feature>
<dbReference type="STRING" id="599839.J4H535"/>
<dbReference type="SUPFAM" id="SSF48350">
    <property type="entry name" value="GTPase activation domain, GAP"/>
    <property type="match status" value="1"/>
</dbReference>
<feature type="compositionally biased region" description="Low complexity" evidence="2">
    <location>
        <begin position="141"/>
        <end position="151"/>
    </location>
</feature>
<feature type="compositionally biased region" description="Low complexity" evidence="2">
    <location>
        <begin position="10"/>
        <end position="19"/>
    </location>
</feature>
<feature type="domain" description="Rho-GAP" evidence="3">
    <location>
        <begin position="385"/>
        <end position="640"/>
    </location>
</feature>
<protein>
    <recommendedName>
        <fullName evidence="3">Rho-GAP domain-containing protein</fullName>
    </recommendedName>
</protein>
<organism evidence="4 5">
    <name type="scientific">Fibroporia radiculosa</name>
    <dbReference type="NCBI Taxonomy" id="599839"/>
    <lineage>
        <taxon>Eukaryota</taxon>
        <taxon>Fungi</taxon>
        <taxon>Dikarya</taxon>
        <taxon>Basidiomycota</taxon>
        <taxon>Agaricomycotina</taxon>
        <taxon>Agaricomycetes</taxon>
        <taxon>Polyporales</taxon>
        <taxon>Fibroporiaceae</taxon>
        <taxon>Fibroporia</taxon>
    </lineage>
</organism>
<evidence type="ECO:0000256" key="2">
    <source>
        <dbReference type="SAM" id="MobiDB-lite"/>
    </source>
</evidence>
<dbReference type="PANTHER" id="PTHR15228:SF25">
    <property type="entry name" value="F-BAR DOMAIN-CONTAINING PROTEIN"/>
    <property type="match status" value="1"/>
</dbReference>
<keyword evidence="5" id="KW-1185">Reference proteome</keyword>
<feature type="compositionally biased region" description="Low complexity" evidence="2">
    <location>
        <begin position="253"/>
        <end position="263"/>
    </location>
</feature>
<evidence type="ECO:0000313" key="5">
    <source>
        <dbReference type="Proteomes" id="UP000006352"/>
    </source>
</evidence>
<dbReference type="GO" id="GO:0060237">
    <property type="term" value="P:regulation of fungal-type cell wall organization"/>
    <property type="evidence" value="ECO:0007669"/>
    <property type="project" value="TreeGrafter"/>
</dbReference>
<dbReference type="GO" id="GO:0007165">
    <property type="term" value="P:signal transduction"/>
    <property type="evidence" value="ECO:0007669"/>
    <property type="project" value="InterPro"/>
</dbReference>
<dbReference type="InterPro" id="IPR000198">
    <property type="entry name" value="RhoGAP_dom"/>
</dbReference>
<accession>J4H535</accession>
<dbReference type="InParanoid" id="J4H535"/>
<evidence type="ECO:0000313" key="4">
    <source>
        <dbReference type="EMBL" id="CCM06049.1"/>
    </source>
</evidence>
<reference evidence="4 5" key="1">
    <citation type="journal article" date="2012" name="Appl. Environ. Microbiol.">
        <title>Short-read sequencing for genomic analysis of the brown rot fungus Fibroporia radiculosa.</title>
        <authorList>
            <person name="Tang J.D."/>
            <person name="Perkins A.D."/>
            <person name="Sonstegard T.S."/>
            <person name="Schroeder S.G."/>
            <person name="Burgess S.C."/>
            <person name="Diehl S.V."/>
        </authorList>
    </citation>
    <scope>NUCLEOTIDE SEQUENCE [LARGE SCALE GENOMIC DNA]</scope>
    <source>
        <strain evidence="4 5">TFFH 294</strain>
    </source>
</reference>
<sequence length="958" mass="106222">MPVCSHRSKAFSVSDASSSEEQPWENRPSITGNVFDAQPPLTPRGILRQPRSSSQVRPCTTALQPPSPSSRTRTPPREYAAGGKLHSLADEVSTADIPRQQHSSLALSSKKTPPTTHSAPQARPDPNVAKPLTPKLKQGTPARRPSSSADPAPCPPLFPLVHPRFHAIHSTDIDADRLARACGQLPAAPAPERPRAASCNMLSRTAIIAGREEDAGLASDLGWAAGSSADVDTDFGNARTKSRRAKSMRIPQSSSCNASTSTSSDRSASLAICDSADFDAMTWQQSPLLPASESESQPPPVYQPEDPVSVLNVLNDILLLEKLRLEDFLDVDEIVQVKEQEKEVRRKRMAKLEGDEIDEGAPDDAAKGDQPHIFGAKLLNALDRSSVMTVIGGYQHEIPTVVYACVEELYRTGIYQNGLFRALPNRTHLVELVHMFDQLEPESSPPSLHHASMADICALLSSYVNSLPEPIVDRVVHNALWFWCVNPISTRDEEKRRELKGESETQTRALALPNKMWRKRSHSEPRIATVTASAPTGSKTPEELRKEVADKERPRIDIARHVLKLLPPENLALFAYLFAFFTQIPLCPDNGLTYEDVARIFGHRILGGPSKNAARVLMVWLLNRWPQICKVALDEGDTIESALEGKQLRKPLMRKDSEKAGRRASVPVSQNTYAWTEASREVVPEQAYPHTPPSREMPPPPVPAQVRARVWGRPYSMSMSSESSCGTYASSTASEQSDVPVPPELYVSIMPEMDDVKAEHEEYTPHERLLHVVQEQEHHHHPRYQELGYIRSSLVSEDESVVRAHELYKIGQDCGPEDLESLYLSAEDGHDGFHEEQRSEWGRPSSARPDSPTLPADLPSSNRKLSSALQRISDLESELQRTRASDSGNVSEAHTPNGLPVSSRAIFRGPMNELQDEFDVSDREMKRKLNTAVHERDSARRLMNEFQKYLDGARDQGV</sequence>
<keyword evidence="1" id="KW-0343">GTPase activation</keyword>
<dbReference type="GeneID" id="24100960"/>
<dbReference type="Gene3D" id="1.10.555.10">
    <property type="entry name" value="Rho GTPase activation protein"/>
    <property type="match status" value="1"/>
</dbReference>
<dbReference type="InterPro" id="IPR051025">
    <property type="entry name" value="RhoGAP"/>
</dbReference>
<dbReference type="InterPro" id="IPR008936">
    <property type="entry name" value="Rho_GTPase_activation_prot"/>
</dbReference>
<evidence type="ECO:0000256" key="1">
    <source>
        <dbReference type="ARBA" id="ARBA00022468"/>
    </source>
</evidence>
<dbReference type="GO" id="GO:0005938">
    <property type="term" value="C:cell cortex"/>
    <property type="evidence" value="ECO:0007669"/>
    <property type="project" value="TreeGrafter"/>
</dbReference>
<feature type="compositionally biased region" description="Polar residues" evidence="2">
    <location>
        <begin position="859"/>
        <end position="870"/>
    </location>
</feature>
<dbReference type="GO" id="GO:0005096">
    <property type="term" value="F:GTPase activator activity"/>
    <property type="evidence" value="ECO:0007669"/>
    <property type="project" value="UniProtKB-KW"/>
</dbReference>
<feature type="region of interest" description="Disordered" evidence="2">
    <location>
        <begin position="97"/>
        <end position="154"/>
    </location>
</feature>
<dbReference type="PROSITE" id="PS50238">
    <property type="entry name" value="RHOGAP"/>
    <property type="match status" value="1"/>
</dbReference>
<dbReference type="OrthoDB" id="79452at2759"/>
<feature type="compositionally biased region" description="Polar residues" evidence="2">
    <location>
        <begin position="100"/>
        <end position="119"/>
    </location>
</feature>
<dbReference type="RefSeq" id="XP_012185332.1">
    <property type="nucleotide sequence ID" value="XM_012329942.1"/>
</dbReference>
<dbReference type="HOGENOM" id="CLU_010390_0_0_1"/>
<feature type="compositionally biased region" description="Polar residues" evidence="2">
    <location>
        <begin position="50"/>
        <end position="64"/>
    </location>
</feature>
<feature type="region of interest" description="Disordered" evidence="2">
    <location>
        <begin position="1"/>
        <end position="80"/>
    </location>
</feature>
<dbReference type="Proteomes" id="UP000006352">
    <property type="component" value="Unassembled WGS sequence"/>
</dbReference>
<gene>
    <name evidence="4" type="ORF">FIBRA_08296</name>
</gene>
<dbReference type="Pfam" id="PF00620">
    <property type="entry name" value="RhoGAP"/>
    <property type="match status" value="1"/>
</dbReference>
<feature type="compositionally biased region" description="Basic and acidic residues" evidence="2">
    <location>
        <begin position="831"/>
        <end position="841"/>
    </location>
</feature>
<dbReference type="SMART" id="SM00324">
    <property type="entry name" value="RhoGAP"/>
    <property type="match status" value="1"/>
</dbReference>
<dbReference type="EMBL" id="HE797222">
    <property type="protein sequence ID" value="CCM06049.1"/>
    <property type="molecule type" value="Genomic_DNA"/>
</dbReference>
<name>J4H535_9APHY</name>
<dbReference type="PANTHER" id="PTHR15228">
    <property type="entry name" value="SPERMATHECAL PHYSIOLOGY VARIANT"/>
    <property type="match status" value="1"/>
</dbReference>
<dbReference type="AlphaFoldDB" id="J4H535"/>